<accession>L8IUE6</accession>
<organism evidence="1 2">
    <name type="scientific">Bos mutus</name>
    <name type="common">wild yak</name>
    <dbReference type="NCBI Taxonomy" id="72004"/>
    <lineage>
        <taxon>Eukaryota</taxon>
        <taxon>Metazoa</taxon>
        <taxon>Chordata</taxon>
        <taxon>Craniata</taxon>
        <taxon>Vertebrata</taxon>
        <taxon>Euteleostomi</taxon>
        <taxon>Mammalia</taxon>
        <taxon>Eutheria</taxon>
        <taxon>Laurasiatheria</taxon>
        <taxon>Artiodactyla</taxon>
        <taxon>Ruminantia</taxon>
        <taxon>Pecora</taxon>
        <taxon>Bovidae</taxon>
        <taxon>Bovinae</taxon>
        <taxon>Bos</taxon>
    </lineage>
</organism>
<sequence>LEPSREMWPTEEPPATWGYLHLNSLGQSSVWAAGLDWNPGCTGSVLRPN</sequence>
<name>L8IUE6_9CETA</name>
<feature type="non-terminal residue" evidence="1">
    <location>
        <position position="49"/>
    </location>
</feature>
<gene>
    <name evidence="1" type="ORF">M91_07121</name>
</gene>
<evidence type="ECO:0000313" key="2">
    <source>
        <dbReference type="Proteomes" id="UP000011080"/>
    </source>
</evidence>
<dbReference type="EMBL" id="JH880617">
    <property type="protein sequence ID" value="ELR60200.1"/>
    <property type="molecule type" value="Genomic_DNA"/>
</dbReference>
<dbReference type="Proteomes" id="UP000011080">
    <property type="component" value="Unassembled WGS sequence"/>
</dbReference>
<evidence type="ECO:0000313" key="1">
    <source>
        <dbReference type="EMBL" id="ELR60200.1"/>
    </source>
</evidence>
<reference evidence="1 2" key="1">
    <citation type="journal article" date="2012" name="Nat. Genet.">
        <title>The yak genome and adaptation to life at high altitude.</title>
        <authorList>
            <person name="Qiu Q."/>
            <person name="Zhang G."/>
            <person name="Ma T."/>
            <person name="Qian W."/>
            <person name="Wang J."/>
            <person name="Ye Z."/>
            <person name="Cao C."/>
            <person name="Hu Q."/>
            <person name="Kim J."/>
            <person name="Larkin D.M."/>
            <person name="Auvil L."/>
            <person name="Capitanu B."/>
            <person name="Ma J."/>
            <person name="Lewin H.A."/>
            <person name="Qian X."/>
            <person name="Lang Y."/>
            <person name="Zhou R."/>
            <person name="Wang L."/>
            <person name="Wang K."/>
            <person name="Xia J."/>
            <person name="Liao S."/>
            <person name="Pan S."/>
            <person name="Lu X."/>
            <person name="Hou H."/>
            <person name="Wang Y."/>
            <person name="Zang X."/>
            <person name="Yin Y."/>
            <person name="Ma H."/>
            <person name="Zhang J."/>
            <person name="Wang Z."/>
            <person name="Zhang Y."/>
            <person name="Zhang D."/>
            <person name="Yonezawa T."/>
            <person name="Hasegawa M."/>
            <person name="Zhong Y."/>
            <person name="Liu W."/>
            <person name="Zhang Y."/>
            <person name="Huang Z."/>
            <person name="Zhang S."/>
            <person name="Long R."/>
            <person name="Yang H."/>
            <person name="Wang J."/>
            <person name="Lenstra J.A."/>
            <person name="Cooper D.N."/>
            <person name="Wu Y."/>
            <person name="Wang J."/>
            <person name="Shi P."/>
            <person name="Wang J."/>
            <person name="Liu J."/>
        </authorList>
    </citation>
    <scope>NUCLEOTIDE SEQUENCE [LARGE SCALE GENOMIC DNA]</scope>
    <source>
        <strain evidence="2">yakQH1</strain>
    </source>
</reference>
<proteinExistence type="predicted"/>
<dbReference type="AlphaFoldDB" id="L8IUE6"/>
<protein>
    <submittedName>
        <fullName evidence="1">Uncharacterized protein</fullName>
    </submittedName>
</protein>
<feature type="non-terminal residue" evidence="1">
    <location>
        <position position="1"/>
    </location>
</feature>